<dbReference type="AlphaFoldDB" id="A0A6J7S3X1"/>
<protein>
    <submittedName>
        <fullName evidence="1">Unannotated protein</fullName>
    </submittedName>
</protein>
<name>A0A6J7S3X1_9ZZZZ</name>
<organism evidence="1">
    <name type="scientific">freshwater metagenome</name>
    <dbReference type="NCBI Taxonomy" id="449393"/>
    <lineage>
        <taxon>unclassified sequences</taxon>
        <taxon>metagenomes</taxon>
        <taxon>ecological metagenomes</taxon>
    </lineage>
</organism>
<sequence length="66" mass="7347">MTGQQQRHQLIAQLKVGHRLAVFVAGQQQHREDVFAGFKVGGIAVLGDHAVELRVNRVEHLPQTLL</sequence>
<evidence type="ECO:0000313" key="1">
    <source>
        <dbReference type="EMBL" id="CAB5035699.1"/>
    </source>
</evidence>
<gene>
    <name evidence="1" type="ORF">UFOPK4175_00834</name>
</gene>
<dbReference type="EMBL" id="CAFBPX010000143">
    <property type="protein sequence ID" value="CAB5035699.1"/>
    <property type="molecule type" value="Genomic_DNA"/>
</dbReference>
<proteinExistence type="predicted"/>
<reference evidence="1" key="1">
    <citation type="submission" date="2020-05" db="EMBL/GenBank/DDBJ databases">
        <authorList>
            <person name="Chiriac C."/>
            <person name="Salcher M."/>
            <person name="Ghai R."/>
            <person name="Kavagutti S V."/>
        </authorList>
    </citation>
    <scope>NUCLEOTIDE SEQUENCE</scope>
</reference>
<accession>A0A6J7S3X1</accession>